<proteinExistence type="predicted"/>
<protein>
    <submittedName>
        <fullName evidence="2">Uncharacterized protein</fullName>
    </submittedName>
</protein>
<evidence type="ECO:0000256" key="1">
    <source>
        <dbReference type="SAM" id="MobiDB-lite"/>
    </source>
</evidence>
<dbReference type="STRING" id="128403.WA1_37815"/>
<name>A0A139X081_9CYAN</name>
<dbReference type="AlphaFoldDB" id="A0A139X081"/>
<accession>A0A139X081</accession>
<evidence type="ECO:0000313" key="3">
    <source>
        <dbReference type="Proteomes" id="UP000076925"/>
    </source>
</evidence>
<feature type="region of interest" description="Disordered" evidence="1">
    <location>
        <begin position="72"/>
        <end position="120"/>
    </location>
</feature>
<keyword evidence="3" id="KW-1185">Reference proteome</keyword>
<evidence type="ECO:0000313" key="2">
    <source>
        <dbReference type="EMBL" id="KYC38111.1"/>
    </source>
</evidence>
<reference evidence="2 3" key="1">
    <citation type="journal article" date="2013" name="Genome Biol. Evol.">
        <title>Genomes of Stigonematalean cyanobacteria (subsection V) and the evolution of oxygenic photosynthesis from prokaryotes to plastids.</title>
        <authorList>
            <person name="Dagan T."/>
            <person name="Roettger M."/>
            <person name="Stucken K."/>
            <person name="Landan G."/>
            <person name="Koch R."/>
            <person name="Major P."/>
            <person name="Gould S.B."/>
            <person name="Goremykin V.V."/>
            <person name="Rippka R."/>
            <person name="Tandeau de Marsac N."/>
            <person name="Gugger M."/>
            <person name="Lockhart P.J."/>
            <person name="Allen J.F."/>
            <person name="Brune I."/>
            <person name="Maus I."/>
            <person name="Puhler A."/>
            <person name="Martin W.F."/>
        </authorList>
    </citation>
    <scope>NUCLEOTIDE SEQUENCE [LARGE SCALE GENOMIC DNA]</scope>
    <source>
        <strain evidence="2 3">PCC 7110</strain>
    </source>
</reference>
<gene>
    <name evidence="2" type="ORF">WA1_37815</name>
</gene>
<organism evidence="2 3">
    <name type="scientific">Scytonema hofmannii PCC 7110</name>
    <dbReference type="NCBI Taxonomy" id="128403"/>
    <lineage>
        <taxon>Bacteria</taxon>
        <taxon>Bacillati</taxon>
        <taxon>Cyanobacteriota</taxon>
        <taxon>Cyanophyceae</taxon>
        <taxon>Nostocales</taxon>
        <taxon>Scytonemataceae</taxon>
        <taxon>Scytonema</taxon>
    </lineage>
</organism>
<dbReference type="Proteomes" id="UP000076925">
    <property type="component" value="Unassembled WGS sequence"/>
</dbReference>
<dbReference type="RefSeq" id="WP_017747942.1">
    <property type="nucleotide sequence ID" value="NZ_KQ976354.1"/>
</dbReference>
<comment type="caution">
    <text evidence="2">The sequence shown here is derived from an EMBL/GenBank/DDBJ whole genome shotgun (WGS) entry which is preliminary data.</text>
</comment>
<sequence>MLLDEQKIKAFAQLIQSQPSLFSEQQQAQLWELFPGLPNDANKVANAIAEWSQDYQEVWNELLPLIAQNSDSITRGPLENPEPVNPKDYKEQIVNAMRESFPSPKQQPSPPPQSPLDSQQ</sequence>
<dbReference type="EMBL" id="ANNX02000042">
    <property type="protein sequence ID" value="KYC38111.1"/>
    <property type="molecule type" value="Genomic_DNA"/>
</dbReference>
<feature type="compositionally biased region" description="Pro residues" evidence="1">
    <location>
        <begin position="105"/>
        <end position="114"/>
    </location>
</feature>